<proteinExistence type="predicted"/>
<comment type="caution">
    <text evidence="1">The sequence shown here is derived from an EMBL/GenBank/DDBJ whole genome shotgun (WGS) entry which is preliminary data.</text>
</comment>
<dbReference type="EMBL" id="NIRI02000056">
    <property type="protein sequence ID" value="KAG5443112.1"/>
    <property type="molecule type" value="Genomic_DNA"/>
</dbReference>
<dbReference type="Proteomes" id="UP000286415">
    <property type="component" value="Unassembled WGS sequence"/>
</dbReference>
<reference evidence="1 2" key="2">
    <citation type="journal article" date="2021" name="Genomics">
        <title>High-quality reference genome for Clonorchis sinensis.</title>
        <authorList>
            <person name="Young N.D."/>
            <person name="Stroehlein A.J."/>
            <person name="Kinkar L."/>
            <person name="Wang T."/>
            <person name="Sohn W.M."/>
            <person name="Chang B.C.H."/>
            <person name="Kaur P."/>
            <person name="Weisz D."/>
            <person name="Dudchenko O."/>
            <person name="Aiden E.L."/>
            <person name="Korhonen P.K."/>
            <person name="Gasser R.B."/>
        </authorList>
    </citation>
    <scope>NUCLEOTIDE SEQUENCE [LARGE SCALE GENOMIC DNA]</scope>
    <source>
        <strain evidence="1">Cs-k2</strain>
    </source>
</reference>
<dbReference type="AlphaFoldDB" id="A0A8T1M2H6"/>
<evidence type="ECO:0000313" key="2">
    <source>
        <dbReference type="Proteomes" id="UP000286415"/>
    </source>
</evidence>
<keyword evidence="2" id="KW-1185">Reference proteome</keyword>
<protein>
    <submittedName>
        <fullName evidence="1">Uncharacterized protein</fullName>
    </submittedName>
</protein>
<sequence>MLTGLKSVGDETRLAVFALFTLDYRRLRGDPILTYALFEQGSAESFFSVDPANTRREHEPHRKKEAKVIRQQLEQHRQTNKRVVIIFSKNMPELTEISVHTGEPQEPVDHSAEAVLQIKRGPRQADPSDLSDQLQQLNMLWIGDNFTITDESKPYELAVKVKETYSKIRLNEKKRKWHRADEVMHGPSPNHKQSRAMHDNLWVHLNKPFARARQNSEVVECLNTSLKFVVYGGELTKLETKSSDESPRGYS</sequence>
<name>A0A8T1M2H6_CLOSI</name>
<dbReference type="OrthoDB" id="10063766at2759"/>
<organism evidence="1 2">
    <name type="scientific">Clonorchis sinensis</name>
    <name type="common">Chinese liver fluke</name>
    <dbReference type="NCBI Taxonomy" id="79923"/>
    <lineage>
        <taxon>Eukaryota</taxon>
        <taxon>Metazoa</taxon>
        <taxon>Spiralia</taxon>
        <taxon>Lophotrochozoa</taxon>
        <taxon>Platyhelminthes</taxon>
        <taxon>Trematoda</taxon>
        <taxon>Digenea</taxon>
        <taxon>Opisthorchiida</taxon>
        <taxon>Opisthorchiata</taxon>
        <taxon>Opisthorchiidae</taxon>
        <taxon>Clonorchis</taxon>
    </lineage>
</organism>
<gene>
    <name evidence="1" type="ORF">CSKR_202737</name>
</gene>
<reference evidence="1 2" key="1">
    <citation type="journal article" date="2018" name="Biotechnol. Adv.">
        <title>Improved genomic resources and new bioinformatic workflow for the carcinogenic parasite Clonorchis sinensis: Biotechnological implications.</title>
        <authorList>
            <person name="Wang D."/>
            <person name="Korhonen P.K."/>
            <person name="Gasser R.B."/>
            <person name="Young N.D."/>
        </authorList>
    </citation>
    <scope>NUCLEOTIDE SEQUENCE [LARGE SCALE GENOMIC DNA]</scope>
    <source>
        <strain evidence="1">Cs-k2</strain>
    </source>
</reference>
<accession>A0A8T1M2H6</accession>
<evidence type="ECO:0000313" key="1">
    <source>
        <dbReference type="EMBL" id="KAG5443112.1"/>
    </source>
</evidence>